<feature type="domain" description="Aminotransferase class I/classII large" evidence="6">
    <location>
        <begin position="33"/>
        <end position="377"/>
    </location>
</feature>
<dbReference type="InterPro" id="IPR015424">
    <property type="entry name" value="PyrdxlP-dep_Trfase"/>
</dbReference>
<dbReference type="PANTHER" id="PTHR43525:SF2">
    <property type="entry name" value="CYSTATHIONINE BETA-LYASE-RELATED"/>
    <property type="match status" value="1"/>
</dbReference>
<dbReference type="PANTHER" id="PTHR43525">
    <property type="entry name" value="PROTEIN MALY"/>
    <property type="match status" value="1"/>
</dbReference>
<dbReference type="RefSeq" id="WP_152232963.1">
    <property type="nucleotide sequence ID" value="NZ_BAAAOT010000025.1"/>
</dbReference>
<evidence type="ECO:0000259" key="6">
    <source>
        <dbReference type="Pfam" id="PF00155"/>
    </source>
</evidence>
<dbReference type="CDD" id="cd00609">
    <property type="entry name" value="AAT_like"/>
    <property type="match status" value="1"/>
</dbReference>
<dbReference type="Gene3D" id="3.40.640.10">
    <property type="entry name" value="Type I PLP-dependent aspartate aminotransferase-like (Major domain)"/>
    <property type="match status" value="1"/>
</dbReference>
<dbReference type="Pfam" id="PF00155">
    <property type="entry name" value="Aminotran_1_2"/>
    <property type="match status" value="1"/>
</dbReference>
<dbReference type="InterPro" id="IPR004839">
    <property type="entry name" value="Aminotransferase_I/II_large"/>
</dbReference>
<dbReference type="GO" id="GO:0047804">
    <property type="term" value="F:cysteine-S-conjugate beta-lyase activity"/>
    <property type="evidence" value="ECO:0007669"/>
    <property type="project" value="UniProtKB-EC"/>
</dbReference>
<accession>A0A7J9V0N7</accession>
<dbReference type="OrthoDB" id="3224382at2"/>
<keyword evidence="7" id="KW-0808">Transferase</keyword>
<evidence type="ECO:0000256" key="2">
    <source>
        <dbReference type="ARBA" id="ARBA00012224"/>
    </source>
</evidence>
<comment type="caution">
    <text evidence="7">The sequence shown here is derived from an EMBL/GenBank/DDBJ whole genome shotgun (WGS) entry which is preliminary data.</text>
</comment>
<dbReference type="GO" id="GO:0008483">
    <property type="term" value="F:transaminase activity"/>
    <property type="evidence" value="ECO:0007669"/>
    <property type="project" value="UniProtKB-KW"/>
</dbReference>
<comment type="cofactor">
    <cofactor evidence="1">
        <name>pyridoxal 5'-phosphate</name>
        <dbReference type="ChEBI" id="CHEBI:597326"/>
    </cofactor>
</comment>
<name>A0A7J9V0N7_9MICO</name>
<dbReference type="EMBL" id="WHPD01003444">
    <property type="protein sequence ID" value="MPV90173.1"/>
    <property type="molecule type" value="Genomic_DNA"/>
</dbReference>
<protein>
    <recommendedName>
        <fullName evidence="2">cysteine-S-conjugate beta-lyase</fullName>
        <ecNumber evidence="2">4.4.1.13</ecNumber>
    </recommendedName>
</protein>
<dbReference type="InterPro" id="IPR051798">
    <property type="entry name" value="Class-II_PLP-Dep_Aminotrans"/>
</dbReference>
<dbReference type="Proteomes" id="UP000429644">
    <property type="component" value="Unassembled WGS sequence"/>
</dbReference>
<dbReference type="Gene3D" id="3.90.1150.10">
    <property type="entry name" value="Aspartate Aminotransferase, domain 1"/>
    <property type="match status" value="1"/>
</dbReference>
<keyword evidence="7" id="KW-0032">Aminotransferase</keyword>
<dbReference type="InterPro" id="IPR015421">
    <property type="entry name" value="PyrdxlP-dep_Trfase_major"/>
</dbReference>
<evidence type="ECO:0000313" key="8">
    <source>
        <dbReference type="Proteomes" id="UP000429644"/>
    </source>
</evidence>
<reference evidence="7 8" key="1">
    <citation type="submission" date="2019-10" db="EMBL/GenBank/DDBJ databases">
        <title>Georgenia wutianyii sp. nov. and Georgenia yuyongxinii sp. nov. isolated from plateau pika (Ochotona curzoniae) in the Qinghai-Tibet plateau of China.</title>
        <authorList>
            <person name="Tian Z."/>
        </authorList>
    </citation>
    <scope>NUCLEOTIDE SEQUENCE [LARGE SCALE GENOMIC DNA]</scope>
    <source>
        <strain evidence="7 8">JCM 15130</strain>
    </source>
</reference>
<comment type="similarity">
    <text evidence="5">Belongs to the class-II pyridoxal-phosphate-dependent aminotransferase family. MalY/PatB cystathionine beta-lyase subfamily.</text>
</comment>
<dbReference type="SUPFAM" id="SSF53383">
    <property type="entry name" value="PLP-dependent transferases"/>
    <property type="match status" value="1"/>
</dbReference>
<dbReference type="AlphaFoldDB" id="A0A7J9V0N7"/>
<keyword evidence="4" id="KW-0456">Lyase</keyword>
<dbReference type="EC" id="4.4.1.13" evidence="2"/>
<proteinExistence type="inferred from homology"/>
<organism evidence="7 8">
    <name type="scientific">Georgenia ruanii</name>
    <dbReference type="NCBI Taxonomy" id="348442"/>
    <lineage>
        <taxon>Bacteria</taxon>
        <taxon>Bacillati</taxon>
        <taxon>Actinomycetota</taxon>
        <taxon>Actinomycetes</taxon>
        <taxon>Micrococcales</taxon>
        <taxon>Bogoriellaceae</taxon>
        <taxon>Georgenia</taxon>
    </lineage>
</organism>
<gene>
    <name evidence="7" type="ORF">GB882_15985</name>
</gene>
<keyword evidence="8" id="KW-1185">Reference proteome</keyword>
<evidence type="ECO:0000256" key="5">
    <source>
        <dbReference type="ARBA" id="ARBA00037974"/>
    </source>
</evidence>
<evidence type="ECO:0000256" key="1">
    <source>
        <dbReference type="ARBA" id="ARBA00001933"/>
    </source>
</evidence>
<evidence type="ECO:0000313" key="7">
    <source>
        <dbReference type="EMBL" id="MPV90173.1"/>
    </source>
</evidence>
<sequence length="388" mass="41172">MRADFDHITIEQLRAAGGVKWTTYPGTIGMFVAEMDFGVPPQVTAVLERAAADGALGYLTDRDVRALREATAGWLARTTGWAVPAERVHPLPDVLTALRQTIRHFTPEGSAVIVPTPAYMPFLTVPVAAGREVIQVPSRVDAGRYSLDLEGIDAAFAAGARLLVLCNPWNPVGRVLGREELLEVAEVVERHGGRVFADEIHAPLVLDERPHLPYAALDDRTAAHTVTAVAASKGWNIPGLKCGQMVLSNDADAARFAPYAEDAGNPLGLLGARAATAVYTDDGGWLAGVVDYLRAGRGLLEELVAEHLPGAVLSHLEGTYIAWLDCAGLGLDEPAAAFFRREAGVALTDGVACGDAGEGCVRLVMATPRPILRRALEQMGAALARRGA</sequence>
<keyword evidence="3" id="KW-0663">Pyridoxal phosphate</keyword>
<dbReference type="GO" id="GO:0030170">
    <property type="term" value="F:pyridoxal phosphate binding"/>
    <property type="evidence" value="ECO:0007669"/>
    <property type="project" value="InterPro"/>
</dbReference>
<evidence type="ECO:0000256" key="3">
    <source>
        <dbReference type="ARBA" id="ARBA00022898"/>
    </source>
</evidence>
<evidence type="ECO:0000256" key="4">
    <source>
        <dbReference type="ARBA" id="ARBA00023239"/>
    </source>
</evidence>
<dbReference type="InterPro" id="IPR015422">
    <property type="entry name" value="PyrdxlP-dep_Trfase_small"/>
</dbReference>